<gene>
    <name evidence="3" type="ORF">AKJ09_00527</name>
</gene>
<sequence length="416" mass="43414">MRTSKPLLLASALATPSLLLGLSMASCATSSDSAAPAKVDVVPDVDSSTPGFDASSDGSPDAGCESDSGNCTTKPLDCSEADFCDVPTNVDLRYSLTSVWGSSANDVWAVGSGGTIVHWNGTAWTGVDSGRKETFNTVWGSSATDVWIGAAFDVILRTTGVQGSSTTFTRVGPVLWEDPMNFSGTLVNSLWGANGEVFVGTDQNQRNAMWRHHAPVVEDPDYPPSEWETVGVNCESPGVRCFNVNGVWGASASDIWAVTSIGTVRHATTSVADGGTVAQWQSPISLTTAALRAVWGSSANDVWFVGEGGTIRRFTNDGSGHLLPVESPTTETLRAIWGSAANDVWIVGDSGTILHWDGTSLKKATAVLPVGAKPRLSGVWGSSANDVWIVGQGGIALHYTGPKPPPTTAAKKEGAR</sequence>
<feature type="chain" id="PRO_5005465849" evidence="2">
    <location>
        <begin position="29"/>
        <end position="416"/>
    </location>
</feature>
<feature type="signal peptide" evidence="2">
    <location>
        <begin position="1"/>
        <end position="28"/>
    </location>
</feature>
<reference evidence="3 4" key="1">
    <citation type="submission" date="2015-08" db="EMBL/GenBank/DDBJ databases">
        <authorList>
            <person name="Babu N.S."/>
            <person name="Beckwith C.J."/>
            <person name="Beseler K.G."/>
            <person name="Brison A."/>
            <person name="Carone J.V."/>
            <person name="Caskin T.P."/>
            <person name="Diamond M."/>
            <person name="Durham M.E."/>
            <person name="Foxe J.M."/>
            <person name="Go M."/>
            <person name="Henderson B.A."/>
            <person name="Jones I.B."/>
            <person name="McGettigan J.A."/>
            <person name="Micheletti S.J."/>
            <person name="Nasrallah M.E."/>
            <person name="Ortiz D."/>
            <person name="Piller C.R."/>
            <person name="Privatt S.R."/>
            <person name="Schneider S.L."/>
            <person name="Sharp S."/>
            <person name="Smith T.C."/>
            <person name="Stanton J.D."/>
            <person name="Ullery H.E."/>
            <person name="Wilson R.J."/>
            <person name="Serrano M.G."/>
            <person name="Buck G."/>
            <person name="Lee V."/>
            <person name="Wang Y."/>
            <person name="Carvalho R."/>
            <person name="Voegtly L."/>
            <person name="Shi R."/>
            <person name="Duckworth R."/>
            <person name="Johnson A."/>
            <person name="Loviza R."/>
            <person name="Walstead R."/>
            <person name="Shah Z."/>
            <person name="Kiflezghi M."/>
            <person name="Wade K."/>
            <person name="Ball S.L."/>
            <person name="Bradley K.W."/>
            <person name="Asai D.J."/>
            <person name="Bowman C.A."/>
            <person name="Russell D.A."/>
            <person name="Pope W.H."/>
            <person name="Jacobs-Sera D."/>
            <person name="Hendrix R.W."/>
            <person name="Hatfull G.F."/>
        </authorList>
    </citation>
    <scope>NUCLEOTIDE SEQUENCE [LARGE SCALE GENOMIC DNA]</scope>
    <source>
        <strain evidence="3 4">DSM 27648</strain>
    </source>
</reference>
<protein>
    <submittedName>
        <fullName evidence="3">Type IV fimbrial biogenesis protein PilY1</fullName>
    </submittedName>
</protein>
<accession>A0A0K1PJZ3</accession>
<evidence type="ECO:0000313" key="3">
    <source>
        <dbReference type="EMBL" id="AKU93863.1"/>
    </source>
</evidence>
<evidence type="ECO:0000313" key="4">
    <source>
        <dbReference type="Proteomes" id="UP000064967"/>
    </source>
</evidence>
<dbReference type="Proteomes" id="UP000064967">
    <property type="component" value="Chromosome"/>
</dbReference>
<evidence type="ECO:0000256" key="2">
    <source>
        <dbReference type="SAM" id="SignalP"/>
    </source>
</evidence>
<dbReference type="KEGG" id="llu:AKJ09_00527"/>
<dbReference type="RefSeq" id="WP_146645547.1">
    <property type="nucleotide sequence ID" value="NZ_CP012333.1"/>
</dbReference>
<dbReference type="STRING" id="1391654.AKJ09_00527"/>
<evidence type="ECO:0000256" key="1">
    <source>
        <dbReference type="SAM" id="MobiDB-lite"/>
    </source>
</evidence>
<proteinExistence type="predicted"/>
<dbReference type="EMBL" id="CP012333">
    <property type="protein sequence ID" value="AKU93863.1"/>
    <property type="molecule type" value="Genomic_DNA"/>
</dbReference>
<keyword evidence="2" id="KW-0732">Signal</keyword>
<dbReference type="OrthoDB" id="8093255at2"/>
<feature type="region of interest" description="Disordered" evidence="1">
    <location>
        <begin position="41"/>
        <end position="69"/>
    </location>
</feature>
<dbReference type="PROSITE" id="PS51257">
    <property type="entry name" value="PROKAR_LIPOPROTEIN"/>
    <property type="match status" value="1"/>
</dbReference>
<keyword evidence="4" id="KW-1185">Reference proteome</keyword>
<dbReference type="AlphaFoldDB" id="A0A0K1PJZ3"/>
<organism evidence="3 4">
    <name type="scientific">Labilithrix luteola</name>
    <dbReference type="NCBI Taxonomy" id="1391654"/>
    <lineage>
        <taxon>Bacteria</taxon>
        <taxon>Pseudomonadati</taxon>
        <taxon>Myxococcota</taxon>
        <taxon>Polyangia</taxon>
        <taxon>Polyangiales</taxon>
        <taxon>Labilitrichaceae</taxon>
        <taxon>Labilithrix</taxon>
    </lineage>
</organism>
<name>A0A0K1PJZ3_9BACT</name>